<feature type="region of interest" description="Disordered" evidence="1">
    <location>
        <begin position="17"/>
        <end position="43"/>
    </location>
</feature>
<accession>A0AAE1RLM7</accession>
<dbReference type="EMBL" id="JAVYJV010000014">
    <property type="protein sequence ID" value="KAK4353896.1"/>
    <property type="molecule type" value="Genomic_DNA"/>
</dbReference>
<evidence type="ECO:0000313" key="3">
    <source>
        <dbReference type="Proteomes" id="UP001291623"/>
    </source>
</evidence>
<organism evidence="2 3">
    <name type="scientific">Anisodus tanguticus</name>
    <dbReference type="NCBI Taxonomy" id="243964"/>
    <lineage>
        <taxon>Eukaryota</taxon>
        <taxon>Viridiplantae</taxon>
        <taxon>Streptophyta</taxon>
        <taxon>Embryophyta</taxon>
        <taxon>Tracheophyta</taxon>
        <taxon>Spermatophyta</taxon>
        <taxon>Magnoliopsida</taxon>
        <taxon>eudicotyledons</taxon>
        <taxon>Gunneridae</taxon>
        <taxon>Pentapetalae</taxon>
        <taxon>asterids</taxon>
        <taxon>lamiids</taxon>
        <taxon>Solanales</taxon>
        <taxon>Solanaceae</taxon>
        <taxon>Solanoideae</taxon>
        <taxon>Hyoscyameae</taxon>
        <taxon>Anisodus</taxon>
    </lineage>
</organism>
<comment type="caution">
    <text evidence="2">The sequence shown here is derived from an EMBL/GenBank/DDBJ whole genome shotgun (WGS) entry which is preliminary data.</text>
</comment>
<dbReference type="Proteomes" id="UP001291623">
    <property type="component" value="Unassembled WGS sequence"/>
</dbReference>
<gene>
    <name evidence="2" type="ORF">RND71_026090</name>
</gene>
<sequence length="74" mass="8247">MASMGLNYAHLHVQQKHFKEKSKKMEVENAQSNKNEGGTVKKLTADSKCGKDKKIYPGGFASLESNENVGEYKE</sequence>
<evidence type="ECO:0000313" key="2">
    <source>
        <dbReference type="EMBL" id="KAK4353896.1"/>
    </source>
</evidence>
<evidence type="ECO:0000256" key="1">
    <source>
        <dbReference type="SAM" id="MobiDB-lite"/>
    </source>
</evidence>
<name>A0AAE1RLM7_9SOLA</name>
<reference evidence="2" key="1">
    <citation type="submission" date="2023-12" db="EMBL/GenBank/DDBJ databases">
        <title>Genome assembly of Anisodus tanguticus.</title>
        <authorList>
            <person name="Wang Y.-J."/>
        </authorList>
    </citation>
    <scope>NUCLEOTIDE SEQUENCE</scope>
    <source>
        <strain evidence="2">KB-2021</strain>
        <tissue evidence="2">Leaf</tissue>
    </source>
</reference>
<protein>
    <submittedName>
        <fullName evidence="2">Uncharacterized protein</fullName>
    </submittedName>
</protein>
<dbReference type="AlphaFoldDB" id="A0AAE1RLM7"/>
<proteinExistence type="predicted"/>
<keyword evidence="3" id="KW-1185">Reference proteome</keyword>